<dbReference type="PRINTS" id="PR00598">
    <property type="entry name" value="HTHMARR"/>
</dbReference>
<dbReference type="EMBL" id="BCSX01000046">
    <property type="protein sequence ID" value="GAS91297.1"/>
    <property type="molecule type" value="Genomic_DNA"/>
</dbReference>
<dbReference type="STRING" id="146020.RMCB_5393"/>
<dbReference type="PROSITE" id="PS50995">
    <property type="entry name" value="HTH_MARR_2"/>
    <property type="match status" value="1"/>
</dbReference>
<reference evidence="3" key="1">
    <citation type="journal article" date="2016" name="Genome Announc.">
        <title>Draft Genome Sequences of Five Rapidly Growing Mycobacterium Species, M. thermoresistibile, M. fortuitum subsp. acetamidolyticum, M. canariasense, M. brisbanense, and M. novocastrense.</title>
        <authorList>
            <person name="Katahira K."/>
            <person name="Ogura Y."/>
            <person name="Gotoh Y."/>
            <person name="Hayashi T."/>
        </authorList>
    </citation>
    <scope>NUCLEOTIDE SEQUENCE [LARGE SCALE GENOMIC DNA]</scope>
    <source>
        <strain evidence="3">JCM15654</strain>
    </source>
</reference>
<accession>A0A100W476</accession>
<evidence type="ECO:0000313" key="3">
    <source>
        <dbReference type="Proteomes" id="UP000069620"/>
    </source>
</evidence>
<dbReference type="Proteomes" id="UP000069620">
    <property type="component" value="Unassembled WGS sequence"/>
</dbReference>
<proteinExistence type="predicted"/>
<reference evidence="3" key="2">
    <citation type="submission" date="2016-02" db="EMBL/GenBank/DDBJ databases">
        <title>Draft genome sequence of five rapidly growing Mycobacterium species.</title>
        <authorList>
            <person name="Katahira K."/>
            <person name="Gotou Y."/>
            <person name="Iida K."/>
            <person name="Ogura Y."/>
            <person name="Hayashi T."/>
        </authorList>
    </citation>
    <scope>NUCLEOTIDE SEQUENCE [LARGE SCALE GENOMIC DNA]</scope>
    <source>
        <strain evidence="3">JCM15654</strain>
    </source>
</reference>
<dbReference type="GO" id="GO:0006950">
    <property type="term" value="P:response to stress"/>
    <property type="evidence" value="ECO:0007669"/>
    <property type="project" value="TreeGrafter"/>
</dbReference>
<dbReference type="Pfam" id="PF12802">
    <property type="entry name" value="MarR_2"/>
    <property type="match status" value="1"/>
</dbReference>
<dbReference type="Gene3D" id="1.10.10.10">
    <property type="entry name" value="Winged helix-like DNA-binding domain superfamily/Winged helix DNA-binding domain"/>
    <property type="match status" value="1"/>
</dbReference>
<name>A0A100W476_9MYCO</name>
<evidence type="ECO:0000259" key="1">
    <source>
        <dbReference type="PROSITE" id="PS50995"/>
    </source>
</evidence>
<dbReference type="RefSeq" id="WP_029366060.1">
    <property type="nucleotide sequence ID" value="NZ_BCSX01000046.1"/>
</dbReference>
<feature type="domain" description="HTH marR-type" evidence="1">
    <location>
        <begin position="12"/>
        <end position="144"/>
    </location>
</feature>
<dbReference type="OrthoDB" id="4463574at2"/>
<dbReference type="AlphaFoldDB" id="A0A100W476"/>
<keyword evidence="3" id="KW-1185">Reference proteome</keyword>
<organism evidence="2 3">
    <name type="scientific">Mycolicibacterium brisbanense</name>
    <dbReference type="NCBI Taxonomy" id="146020"/>
    <lineage>
        <taxon>Bacteria</taxon>
        <taxon>Bacillati</taxon>
        <taxon>Actinomycetota</taxon>
        <taxon>Actinomycetes</taxon>
        <taxon>Mycobacteriales</taxon>
        <taxon>Mycobacteriaceae</taxon>
        <taxon>Mycolicibacterium</taxon>
    </lineage>
</organism>
<sequence length="157" mass="16981">MTQDPTGIAALDERIPFLLSQLGSHIADEFKRRLESLGIHPRATAILLALAELDGQSQRELSVRLGLHRNVMVAMVDALEEQGLVERLPHPTDRRAFAVSLTKSARDVLPGLDRVVRDLEDQITAPLSQEQRAALLTALQSMSAAAGLTPGVHPGLA</sequence>
<dbReference type="GO" id="GO:0003700">
    <property type="term" value="F:DNA-binding transcription factor activity"/>
    <property type="evidence" value="ECO:0007669"/>
    <property type="project" value="InterPro"/>
</dbReference>
<dbReference type="SUPFAM" id="SSF46785">
    <property type="entry name" value="Winged helix' DNA-binding domain"/>
    <property type="match status" value="1"/>
</dbReference>
<dbReference type="PANTHER" id="PTHR33164">
    <property type="entry name" value="TRANSCRIPTIONAL REGULATOR, MARR FAMILY"/>
    <property type="match status" value="1"/>
</dbReference>
<evidence type="ECO:0000313" key="2">
    <source>
        <dbReference type="EMBL" id="GAS91297.1"/>
    </source>
</evidence>
<dbReference type="InterPro" id="IPR036388">
    <property type="entry name" value="WH-like_DNA-bd_sf"/>
</dbReference>
<protein>
    <submittedName>
        <fullName evidence="2">Transcriptional regulator</fullName>
    </submittedName>
</protein>
<dbReference type="InterPro" id="IPR000835">
    <property type="entry name" value="HTH_MarR-typ"/>
</dbReference>
<dbReference type="InterPro" id="IPR036390">
    <property type="entry name" value="WH_DNA-bd_sf"/>
</dbReference>
<gene>
    <name evidence="2" type="ORF">RMCB_5393</name>
</gene>
<dbReference type="SMART" id="SM00347">
    <property type="entry name" value="HTH_MARR"/>
    <property type="match status" value="1"/>
</dbReference>
<dbReference type="InterPro" id="IPR039422">
    <property type="entry name" value="MarR/SlyA-like"/>
</dbReference>
<comment type="caution">
    <text evidence="2">The sequence shown here is derived from an EMBL/GenBank/DDBJ whole genome shotgun (WGS) entry which is preliminary data.</text>
</comment>
<dbReference type="PANTHER" id="PTHR33164:SF43">
    <property type="entry name" value="HTH-TYPE TRANSCRIPTIONAL REPRESSOR YETL"/>
    <property type="match status" value="1"/>
</dbReference>